<proteinExistence type="predicted"/>
<comment type="caution">
    <text evidence="1">The sequence shown here is derived from an EMBL/GenBank/DDBJ whole genome shotgun (WGS) entry which is preliminary data.</text>
</comment>
<organism evidence="1 2">
    <name type="scientific">Auriscalpium vulgare</name>
    <dbReference type="NCBI Taxonomy" id="40419"/>
    <lineage>
        <taxon>Eukaryota</taxon>
        <taxon>Fungi</taxon>
        <taxon>Dikarya</taxon>
        <taxon>Basidiomycota</taxon>
        <taxon>Agaricomycotina</taxon>
        <taxon>Agaricomycetes</taxon>
        <taxon>Russulales</taxon>
        <taxon>Auriscalpiaceae</taxon>
        <taxon>Auriscalpium</taxon>
    </lineage>
</organism>
<dbReference type="EMBL" id="MU276578">
    <property type="protein sequence ID" value="KAI0038155.1"/>
    <property type="molecule type" value="Genomic_DNA"/>
</dbReference>
<protein>
    <submittedName>
        <fullName evidence="1">Uncharacterized protein</fullName>
    </submittedName>
</protein>
<evidence type="ECO:0000313" key="2">
    <source>
        <dbReference type="Proteomes" id="UP000814033"/>
    </source>
</evidence>
<sequence length="290" mass="31224">MQLPSNSVPATPASTPVSATLPGLVSGPVPGQPYYYTVTSTQYAGIYTKWPTVATLLERFPDLKFQKHLSFKKAAEAMDDARDTAALIDQFEAMGVGNHTVSTPPSGPLPPSSPRPAVPRTPRSPGRPQPSANHAAATSSSWYSGSSWPPGDYSGNTTFSDPQSAWHGHPPWPGGYGSWSDDPSERTWPVTTVPPPPPPPPPPPVGILQTPAPTRQPRGRVPTGGWDVYAVARGRKRGIFNTAAEALQQTHKFPNALMLGFRTRKEAVEWLEEQRHADREAIGEEAAAQE</sequence>
<dbReference type="Proteomes" id="UP000814033">
    <property type="component" value="Unassembled WGS sequence"/>
</dbReference>
<keyword evidence="2" id="KW-1185">Reference proteome</keyword>
<evidence type="ECO:0000313" key="1">
    <source>
        <dbReference type="EMBL" id="KAI0038155.1"/>
    </source>
</evidence>
<gene>
    <name evidence="1" type="ORF">FA95DRAFT_1578371</name>
</gene>
<reference evidence="1" key="1">
    <citation type="submission" date="2021-02" db="EMBL/GenBank/DDBJ databases">
        <authorList>
            <consortium name="DOE Joint Genome Institute"/>
            <person name="Ahrendt S."/>
            <person name="Looney B.P."/>
            <person name="Miyauchi S."/>
            <person name="Morin E."/>
            <person name="Drula E."/>
            <person name="Courty P.E."/>
            <person name="Chicoki N."/>
            <person name="Fauchery L."/>
            <person name="Kohler A."/>
            <person name="Kuo A."/>
            <person name="Labutti K."/>
            <person name="Pangilinan J."/>
            <person name="Lipzen A."/>
            <person name="Riley R."/>
            <person name="Andreopoulos W."/>
            <person name="He G."/>
            <person name="Johnson J."/>
            <person name="Barry K.W."/>
            <person name="Grigoriev I.V."/>
            <person name="Nagy L."/>
            <person name="Hibbett D."/>
            <person name="Henrissat B."/>
            <person name="Matheny P.B."/>
            <person name="Labbe J."/>
            <person name="Martin F."/>
        </authorList>
    </citation>
    <scope>NUCLEOTIDE SEQUENCE</scope>
    <source>
        <strain evidence="1">FP105234-sp</strain>
    </source>
</reference>
<reference evidence="1" key="2">
    <citation type="journal article" date="2022" name="New Phytol.">
        <title>Evolutionary transition to the ectomycorrhizal habit in the genomes of a hyperdiverse lineage of mushroom-forming fungi.</title>
        <authorList>
            <person name="Looney B."/>
            <person name="Miyauchi S."/>
            <person name="Morin E."/>
            <person name="Drula E."/>
            <person name="Courty P.E."/>
            <person name="Kohler A."/>
            <person name="Kuo A."/>
            <person name="LaButti K."/>
            <person name="Pangilinan J."/>
            <person name="Lipzen A."/>
            <person name="Riley R."/>
            <person name="Andreopoulos W."/>
            <person name="He G."/>
            <person name="Johnson J."/>
            <person name="Nolan M."/>
            <person name="Tritt A."/>
            <person name="Barry K.W."/>
            <person name="Grigoriev I.V."/>
            <person name="Nagy L.G."/>
            <person name="Hibbett D."/>
            <person name="Henrissat B."/>
            <person name="Matheny P.B."/>
            <person name="Labbe J."/>
            <person name="Martin F.M."/>
        </authorList>
    </citation>
    <scope>NUCLEOTIDE SEQUENCE</scope>
    <source>
        <strain evidence="1">FP105234-sp</strain>
    </source>
</reference>
<accession>A0ACB8R256</accession>
<name>A0ACB8R256_9AGAM</name>